<dbReference type="InterPro" id="IPR016024">
    <property type="entry name" value="ARM-type_fold"/>
</dbReference>
<dbReference type="RefSeq" id="XP_014159439.1">
    <property type="nucleotide sequence ID" value="XM_014303964.1"/>
</dbReference>
<feature type="region of interest" description="Disordered" evidence="2">
    <location>
        <begin position="30"/>
        <end position="52"/>
    </location>
</feature>
<dbReference type="Proteomes" id="UP000054560">
    <property type="component" value="Unassembled WGS sequence"/>
</dbReference>
<dbReference type="InterPro" id="IPR011989">
    <property type="entry name" value="ARM-like"/>
</dbReference>
<dbReference type="PANTHER" id="PTHR22895:SF0">
    <property type="entry name" value="ARMADILLO REPEAT-CONTAINING PROTEIN 6"/>
    <property type="match status" value="1"/>
</dbReference>
<protein>
    <recommendedName>
        <fullName evidence="5">Armadillo repeat-containing domain-containing protein</fullName>
    </recommendedName>
</protein>
<dbReference type="PANTHER" id="PTHR22895">
    <property type="entry name" value="ARMADILLO REPEAT-CONTAINING PROTEIN 6"/>
    <property type="match status" value="1"/>
</dbReference>
<proteinExistence type="predicted"/>
<dbReference type="GeneID" id="25902802"/>
<reference evidence="3 4" key="1">
    <citation type="submission" date="2011-02" db="EMBL/GenBank/DDBJ databases">
        <title>The Genome Sequence of Sphaeroforma arctica JP610.</title>
        <authorList>
            <consortium name="The Broad Institute Genome Sequencing Platform"/>
            <person name="Russ C."/>
            <person name="Cuomo C."/>
            <person name="Young S.K."/>
            <person name="Zeng Q."/>
            <person name="Gargeya S."/>
            <person name="Alvarado L."/>
            <person name="Berlin A."/>
            <person name="Chapman S.B."/>
            <person name="Chen Z."/>
            <person name="Freedman E."/>
            <person name="Gellesch M."/>
            <person name="Goldberg J."/>
            <person name="Griggs A."/>
            <person name="Gujja S."/>
            <person name="Heilman E."/>
            <person name="Heiman D."/>
            <person name="Howarth C."/>
            <person name="Mehta T."/>
            <person name="Neiman D."/>
            <person name="Pearson M."/>
            <person name="Roberts A."/>
            <person name="Saif S."/>
            <person name="Shea T."/>
            <person name="Shenoy N."/>
            <person name="Sisk P."/>
            <person name="Stolte C."/>
            <person name="Sykes S."/>
            <person name="White J."/>
            <person name="Yandava C."/>
            <person name="Burger G."/>
            <person name="Gray M.W."/>
            <person name="Holland P.W.H."/>
            <person name="King N."/>
            <person name="Lang F.B.F."/>
            <person name="Roger A.J."/>
            <person name="Ruiz-Trillo I."/>
            <person name="Haas B."/>
            <person name="Nusbaum C."/>
            <person name="Birren B."/>
        </authorList>
    </citation>
    <scope>NUCLEOTIDE SEQUENCE [LARGE SCALE GENOMIC DNA]</scope>
    <source>
        <strain evidence="3 4">JP610</strain>
    </source>
</reference>
<evidence type="ECO:0000313" key="3">
    <source>
        <dbReference type="EMBL" id="KNC85537.1"/>
    </source>
</evidence>
<keyword evidence="4" id="KW-1185">Reference proteome</keyword>
<name>A0A0L0G932_9EUKA</name>
<dbReference type="OrthoDB" id="15111at2759"/>
<accession>A0A0L0G932</accession>
<dbReference type="AlphaFoldDB" id="A0A0L0G932"/>
<organism evidence="3 4">
    <name type="scientific">Sphaeroforma arctica JP610</name>
    <dbReference type="NCBI Taxonomy" id="667725"/>
    <lineage>
        <taxon>Eukaryota</taxon>
        <taxon>Ichthyosporea</taxon>
        <taxon>Ichthyophonida</taxon>
        <taxon>Sphaeroforma</taxon>
    </lineage>
</organism>
<feature type="compositionally biased region" description="Polar residues" evidence="2">
    <location>
        <begin position="31"/>
        <end position="52"/>
    </location>
</feature>
<dbReference type="Gene3D" id="1.25.10.10">
    <property type="entry name" value="Leucine-rich Repeat Variant"/>
    <property type="match status" value="1"/>
</dbReference>
<gene>
    <name evidence="3" type="ORF">SARC_02298</name>
</gene>
<evidence type="ECO:0000313" key="4">
    <source>
        <dbReference type="Proteomes" id="UP000054560"/>
    </source>
</evidence>
<dbReference type="EMBL" id="KQ241697">
    <property type="protein sequence ID" value="KNC85537.1"/>
    <property type="molecule type" value="Genomic_DNA"/>
</dbReference>
<evidence type="ECO:0000256" key="2">
    <source>
        <dbReference type="SAM" id="MobiDB-lite"/>
    </source>
</evidence>
<evidence type="ECO:0008006" key="5">
    <source>
        <dbReference type="Google" id="ProtNLM"/>
    </source>
</evidence>
<dbReference type="STRING" id="667725.A0A0L0G932"/>
<evidence type="ECO:0000256" key="1">
    <source>
        <dbReference type="ARBA" id="ARBA00022737"/>
    </source>
</evidence>
<sequence length="630" mass="68985">MSCVPLGVLTASQYVRLRAPANYTAVRYGQDSDQSSSHMTIQGSSSSRSIPTINNEISDSLGTRMSPFSSHNTMQPHTQSAGNECVGGGLPGVFLIQSIADSLVNWPEMSEIELFPLFDRLIRSSDSDDTTGQRYRTEAKSCIPALAGILDAAGKQTVDYTSQLLVQCLTSLRFITKGDPYNITIATNLDVLISCRNIMRHFAHDASVQRYCCMIYRSLTFNRADNQRLVVEIGVVPLIYKAIAKFPDSPEVPAAAFMCIQNITWLVESNRNSIVTDGGLLIIIDSMRAHSDNVDVQKWGCGALQNLACCFQCTSLLIQKGSLRLVLQAMATHLADPIVQNYGLGVLRNISYLKTNRVSVADSGAFETAITSLVNYSADLDVQNSAYSFLLNSVIDVPENKAKILRFDALLPAIFRARARFRDDKRFADKVAVLLDQLSDQGKSHYIVLERDIEPLSLFEVSLRRMAPLSPSDDTLLGRLGGSGLSSCDPRAHTNHVYTHATPLMSGSLDECVLNGHCGHRERDGVIMSDLIERETVAQSKPGDKEVSRRPSASMHGIRMGVCDVCKGAYLNSLVLATKAKGERWLLHRVCGRRCHSAMIKAVDLTHNGGNLATFQPASAEDEPLIPLPA</sequence>
<dbReference type="SUPFAM" id="SSF48371">
    <property type="entry name" value="ARM repeat"/>
    <property type="match status" value="1"/>
</dbReference>
<dbReference type="eggNOG" id="ENOG502S588">
    <property type="taxonomic scope" value="Eukaryota"/>
</dbReference>
<keyword evidence="1" id="KW-0677">Repeat</keyword>